<dbReference type="RefSeq" id="WP_162640267.1">
    <property type="nucleotide sequence ID" value="NZ_CP048286.1"/>
</dbReference>
<proteinExistence type="predicted"/>
<gene>
    <name evidence="2" type="ORF">GZH47_11810</name>
</gene>
<dbReference type="Gene3D" id="2.40.50.1020">
    <property type="entry name" value="LytTr DNA-binding domain"/>
    <property type="match status" value="1"/>
</dbReference>
<dbReference type="AlphaFoldDB" id="A0A6C0NZ26"/>
<dbReference type="EMBL" id="CP048286">
    <property type="protein sequence ID" value="QHW31459.1"/>
    <property type="molecule type" value="Genomic_DNA"/>
</dbReference>
<evidence type="ECO:0000313" key="2">
    <source>
        <dbReference type="EMBL" id="QHW31459.1"/>
    </source>
</evidence>
<sequence>MVKDNKGAVQLLDVSRDVIYIQTSSDGTLVFHTEHEEYRLLNKVEEWSRMLRGLGYLRVDRGTIVNMNQAWQYDDKLKVLKIQSNKRDGWLAVSEKAREGVIRLVERKVEK</sequence>
<accession>A0A6C0NZ26</accession>
<dbReference type="Pfam" id="PF04397">
    <property type="entry name" value="LytTR"/>
    <property type="match status" value="1"/>
</dbReference>
<evidence type="ECO:0000259" key="1">
    <source>
        <dbReference type="Pfam" id="PF04397"/>
    </source>
</evidence>
<name>A0A6C0NZ26_9BACL</name>
<dbReference type="InterPro" id="IPR007492">
    <property type="entry name" value="LytTR_DNA-bd_dom"/>
</dbReference>
<organism evidence="2 3">
    <name type="scientific">Paenibacillus rhizovicinus</name>
    <dbReference type="NCBI Taxonomy" id="2704463"/>
    <lineage>
        <taxon>Bacteria</taxon>
        <taxon>Bacillati</taxon>
        <taxon>Bacillota</taxon>
        <taxon>Bacilli</taxon>
        <taxon>Bacillales</taxon>
        <taxon>Paenibacillaceae</taxon>
        <taxon>Paenibacillus</taxon>
    </lineage>
</organism>
<keyword evidence="3" id="KW-1185">Reference proteome</keyword>
<dbReference type="GO" id="GO:0003677">
    <property type="term" value="F:DNA binding"/>
    <property type="evidence" value="ECO:0007669"/>
    <property type="project" value="InterPro"/>
</dbReference>
<dbReference type="KEGG" id="prz:GZH47_11810"/>
<feature type="domain" description="HTH LytTR-type" evidence="1">
    <location>
        <begin position="16"/>
        <end position="76"/>
    </location>
</feature>
<evidence type="ECO:0000313" key="3">
    <source>
        <dbReference type="Proteomes" id="UP000479114"/>
    </source>
</evidence>
<dbReference type="Proteomes" id="UP000479114">
    <property type="component" value="Chromosome"/>
</dbReference>
<reference evidence="2 3" key="1">
    <citation type="submission" date="2020-02" db="EMBL/GenBank/DDBJ databases">
        <title>Paenibacillus sp. nov., isolated from rhizosphere soil of tomato.</title>
        <authorList>
            <person name="Weon H.-Y."/>
            <person name="Lee S.A."/>
        </authorList>
    </citation>
    <scope>NUCLEOTIDE SEQUENCE [LARGE SCALE GENOMIC DNA]</scope>
    <source>
        <strain evidence="2 3">14171R-81</strain>
    </source>
</reference>
<protein>
    <submittedName>
        <fullName evidence="2">LytTR family transcriptional regulator</fullName>
    </submittedName>
</protein>